<accession>A0AAN6LSY1</accession>
<feature type="domain" description="Trehalose synthase N-terminal" evidence="9">
    <location>
        <begin position="270"/>
        <end position="437"/>
    </location>
</feature>
<feature type="compositionally biased region" description="Low complexity" evidence="7">
    <location>
        <begin position="95"/>
        <end position="111"/>
    </location>
</feature>
<evidence type="ECO:0000256" key="1">
    <source>
        <dbReference type="ARBA" id="ARBA00009481"/>
    </source>
</evidence>
<dbReference type="PANTHER" id="PTHR47779">
    <property type="entry name" value="SYNTHASE (CCG-9), PUTATIVE (AFU_ORTHOLOGUE AFUA_3G12100)-RELATED"/>
    <property type="match status" value="1"/>
</dbReference>
<dbReference type="GO" id="GO:0016757">
    <property type="term" value="F:glycosyltransferase activity"/>
    <property type="evidence" value="ECO:0007669"/>
    <property type="project" value="UniProtKB-KW"/>
</dbReference>
<sequence length="723" mass="80783">MTLTTHKLDPPRPAMRRHTTRHAFQAPTSIRSQQLADKDKTLTTLYLGIAALDGPNNTLELGVASHDGTYSIDFHASTFELQPSPNTSEADSNTSTPANSKASESSSNGSISVKKEDLPAYLASFLIEKLRDYEKEHLYKYVGAGINRRAHEISPQLASLLWQELDIVPLVLENDPAPVQLHDQRDGQDILVDEEADSMARKALMRFGPSHQPRLVVSTKRNKVEVDCEGRAQLAVKEDYKATVNPDTTWKATLHYAESLKANKVQIAFFNSTPQGGGVALMRHALIRFLRTLEVDASWYVPKPKPQVFRITKNNHNILQDVASKDAPRLGPDEIDTLNTWASQNADRYWIPEGGPLAPRSKGGAHIIIIDDPQMPILVKIAKQQDPSRPVIFRSHIQIRADLADTEGSPQSEVWNWIWSNVKEADLFISHPVREFVPKTVPPAKVGYLPATTDWLDGLNKKMSDWDNEYYMHEFKTSCFRDRMATLDYPDRNYIVQIARFDPAKGIPDVLAAYAHLRRFYMKGWAQNDTPQLVIAGHGAVDDTDTLRIYEETLSALSTTYADLAHDIVVMRVGPTDQILNALLSCSHVALQLSTREGFEVKVSEALHKGTPTIATHAGGIPLQIVHNLSGFLVQPGDYESVASHLYTLFSDQEVYAQMANYAAEHSYTLARLMHPDHLLQEPGTQSLTHHSTTQISSTSPYILIHNPLTTPTNIYTKESSQM</sequence>
<evidence type="ECO:0000256" key="6">
    <source>
        <dbReference type="ARBA" id="ARBA00023277"/>
    </source>
</evidence>
<protein>
    <recommendedName>
        <fullName evidence="12">Trehalose synthase</fullName>
    </recommendedName>
</protein>
<dbReference type="AlphaFoldDB" id="A0AAN6LSY1"/>
<name>A0AAN6LSY1_9PLEO</name>
<gene>
    <name evidence="10" type="ORF">GRF29_161g459617</name>
</gene>
<feature type="domain" description="Glycosyl transferase family 1" evidence="8">
    <location>
        <begin position="489"/>
        <end position="665"/>
    </location>
</feature>
<dbReference type="GO" id="GO:0006006">
    <property type="term" value="P:glucose metabolic process"/>
    <property type="evidence" value="ECO:0007669"/>
    <property type="project" value="UniProtKB-KW"/>
</dbReference>
<dbReference type="PANTHER" id="PTHR47779:SF1">
    <property type="entry name" value="SYNTHASE (CCG-9), PUTATIVE (AFU_ORTHOLOGUE AFUA_3G12100)-RELATED"/>
    <property type="match status" value="1"/>
</dbReference>
<dbReference type="Pfam" id="PF21269">
    <property type="entry name" value="TreT_GT1"/>
    <property type="match status" value="1"/>
</dbReference>
<evidence type="ECO:0008006" key="12">
    <source>
        <dbReference type="Google" id="ProtNLM"/>
    </source>
</evidence>
<dbReference type="InterPro" id="IPR049438">
    <property type="entry name" value="TreT_GT1"/>
</dbReference>
<reference evidence="10 11" key="1">
    <citation type="submission" date="2021-02" db="EMBL/GenBank/DDBJ databases">
        <title>Genome assembly of Pseudopithomyces chartarum.</title>
        <authorList>
            <person name="Jauregui R."/>
            <person name="Singh J."/>
            <person name="Voisey C."/>
        </authorList>
    </citation>
    <scope>NUCLEOTIDE SEQUENCE [LARGE SCALE GENOMIC DNA]</scope>
    <source>
        <strain evidence="10 11">AGR01</strain>
    </source>
</reference>
<comment type="caution">
    <text evidence="10">The sequence shown here is derived from an EMBL/GenBank/DDBJ whole genome shotgun (WGS) entry which is preliminary data.</text>
</comment>
<keyword evidence="3" id="KW-0313">Glucose metabolism</keyword>
<evidence type="ECO:0000256" key="2">
    <source>
        <dbReference type="ARBA" id="ARBA00011738"/>
    </source>
</evidence>
<dbReference type="Proteomes" id="UP001280581">
    <property type="component" value="Unassembled WGS sequence"/>
</dbReference>
<keyword evidence="5" id="KW-0808">Transferase</keyword>
<keyword evidence="6" id="KW-0119">Carbohydrate metabolism</keyword>
<evidence type="ECO:0000259" key="8">
    <source>
        <dbReference type="Pfam" id="PF00534"/>
    </source>
</evidence>
<evidence type="ECO:0000256" key="5">
    <source>
        <dbReference type="ARBA" id="ARBA00022679"/>
    </source>
</evidence>
<comment type="subunit">
    <text evidence="2">Homodimer.</text>
</comment>
<dbReference type="Pfam" id="PF00534">
    <property type="entry name" value="Glycos_transf_1"/>
    <property type="match status" value="1"/>
</dbReference>
<evidence type="ECO:0000313" key="10">
    <source>
        <dbReference type="EMBL" id="KAK3202200.1"/>
    </source>
</evidence>
<feature type="region of interest" description="Disordered" evidence="7">
    <location>
        <begin position="81"/>
        <end position="111"/>
    </location>
</feature>
<evidence type="ECO:0000313" key="11">
    <source>
        <dbReference type="Proteomes" id="UP001280581"/>
    </source>
</evidence>
<keyword evidence="4" id="KW-0328">Glycosyltransferase</keyword>
<dbReference type="InterPro" id="IPR001296">
    <property type="entry name" value="Glyco_trans_1"/>
</dbReference>
<dbReference type="SUPFAM" id="SSF53756">
    <property type="entry name" value="UDP-Glycosyltransferase/glycogen phosphorylase"/>
    <property type="match status" value="1"/>
</dbReference>
<keyword evidence="11" id="KW-1185">Reference proteome</keyword>
<dbReference type="Gene3D" id="3.40.50.2000">
    <property type="entry name" value="Glycogen Phosphorylase B"/>
    <property type="match status" value="2"/>
</dbReference>
<feature type="compositionally biased region" description="Polar residues" evidence="7">
    <location>
        <begin position="81"/>
        <end position="94"/>
    </location>
</feature>
<comment type="similarity">
    <text evidence="1">Belongs to the glycosyltransferase group 1 family. Glycosyltransferase 4 subfamily.</text>
</comment>
<feature type="compositionally biased region" description="Basic and acidic residues" evidence="7">
    <location>
        <begin position="1"/>
        <end position="10"/>
    </location>
</feature>
<evidence type="ECO:0000256" key="4">
    <source>
        <dbReference type="ARBA" id="ARBA00022676"/>
    </source>
</evidence>
<evidence type="ECO:0000259" key="9">
    <source>
        <dbReference type="Pfam" id="PF21269"/>
    </source>
</evidence>
<organism evidence="10 11">
    <name type="scientific">Pseudopithomyces chartarum</name>
    <dbReference type="NCBI Taxonomy" id="1892770"/>
    <lineage>
        <taxon>Eukaryota</taxon>
        <taxon>Fungi</taxon>
        <taxon>Dikarya</taxon>
        <taxon>Ascomycota</taxon>
        <taxon>Pezizomycotina</taxon>
        <taxon>Dothideomycetes</taxon>
        <taxon>Pleosporomycetidae</taxon>
        <taxon>Pleosporales</taxon>
        <taxon>Massarineae</taxon>
        <taxon>Didymosphaeriaceae</taxon>
        <taxon>Pseudopithomyces</taxon>
    </lineage>
</organism>
<dbReference type="InterPro" id="IPR052078">
    <property type="entry name" value="Trehalose_Metab_GTase"/>
</dbReference>
<evidence type="ECO:0000256" key="3">
    <source>
        <dbReference type="ARBA" id="ARBA00022526"/>
    </source>
</evidence>
<proteinExistence type="inferred from homology"/>
<dbReference type="EMBL" id="WVTA01000014">
    <property type="protein sequence ID" value="KAK3202200.1"/>
    <property type="molecule type" value="Genomic_DNA"/>
</dbReference>
<feature type="region of interest" description="Disordered" evidence="7">
    <location>
        <begin position="1"/>
        <end position="28"/>
    </location>
</feature>
<evidence type="ECO:0000256" key="7">
    <source>
        <dbReference type="SAM" id="MobiDB-lite"/>
    </source>
</evidence>